<keyword evidence="3" id="KW-0520">NAD</keyword>
<evidence type="ECO:0000313" key="5">
    <source>
        <dbReference type="Proteomes" id="UP000266568"/>
    </source>
</evidence>
<comment type="caution">
    <text evidence="4">The sequence shown here is derived from an EMBL/GenBank/DDBJ whole genome shotgun (WGS) entry which is preliminary data.</text>
</comment>
<keyword evidence="5" id="KW-1185">Reference proteome</keyword>
<evidence type="ECO:0000256" key="2">
    <source>
        <dbReference type="ARBA" id="ARBA00023002"/>
    </source>
</evidence>
<dbReference type="InterPro" id="IPR020904">
    <property type="entry name" value="Sc_DH/Rdtase_CS"/>
</dbReference>
<dbReference type="PROSITE" id="PS00061">
    <property type="entry name" value="ADH_SHORT"/>
    <property type="match status" value="1"/>
</dbReference>
<dbReference type="Pfam" id="PF13561">
    <property type="entry name" value="adh_short_C2"/>
    <property type="match status" value="1"/>
</dbReference>
<evidence type="ECO:0000313" key="4">
    <source>
        <dbReference type="EMBL" id="RIA46828.1"/>
    </source>
</evidence>
<dbReference type="PANTHER" id="PTHR43477">
    <property type="entry name" value="DIHYDROANTICAPSIN 7-DEHYDROGENASE"/>
    <property type="match status" value="1"/>
</dbReference>
<dbReference type="FunFam" id="3.40.50.720:FF:000084">
    <property type="entry name" value="Short-chain dehydrogenase reductase"/>
    <property type="match status" value="1"/>
</dbReference>
<dbReference type="Gene3D" id="3.40.50.720">
    <property type="entry name" value="NAD(P)-binding Rossmann-like Domain"/>
    <property type="match status" value="1"/>
</dbReference>
<dbReference type="PANTHER" id="PTHR43477:SF4">
    <property type="entry name" value="DEHYDROGENASE_REDUCTASE SDR FAMILY MEMBER 6"/>
    <property type="match status" value="1"/>
</dbReference>
<keyword evidence="2" id="KW-0560">Oxidoreductase</keyword>
<dbReference type="AlphaFoldDB" id="A0A397PCX6"/>
<name>A0A397PCX6_9SPHN</name>
<reference evidence="4 5" key="1">
    <citation type="submission" date="2018-08" db="EMBL/GenBank/DDBJ databases">
        <title>Genomic Encyclopedia of Type Strains, Phase IV (KMG-IV): sequencing the most valuable type-strain genomes for metagenomic binning, comparative biology and taxonomic classification.</title>
        <authorList>
            <person name="Goeker M."/>
        </authorList>
    </citation>
    <scope>NUCLEOTIDE SEQUENCE [LARGE SCALE GENOMIC DNA]</scope>
    <source>
        <strain evidence="4 5">DSM 25527</strain>
    </source>
</reference>
<dbReference type="SUPFAM" id="SSF51735">
    <property type="entry name" value="NAD(P)-binding Rossmann-fold domains"/>
    <property type="match status" value="1"/>
</dbReference>
<dbReference type="InterPro" id="IPR036291">
    <property type="entry name" value="NAD(P)-bd_dom_sf"/>
</dbReference>
<dbReference type="InterPro" id="IPR051122">
    <property type="entry name" value="SDR_DHRS6-like"/>
</dbReference>
<dbReference type="GO" id="GO:0016491">
    <property type="term" value="F:oxidoreductase activity"/>
    <property type="evidence" value="ECO:0007669"/>
    <property type="project" value="UniProtKB-KW"/>
</dbReference>
<dbReference type="PRINTS" id="PR00081">
    <property type="entry name" value="GDHRDH"/>
</dbReference>
<gene>
    <name evidence="4" type="ORF">DFR49_1388</name>
</gene>
<dbReference type="PRINTS" id="PR00080">
    <property type="entry name" value="SDRFAMILY"/>
</dbReference>
<evidence type="ECO:0000256" key="3">
    <source>
        <dbReference type="ARBA" id="ARBA00023027"/>
    </source>
</evidence>
<organism evidence="4 5">
    <name type="scientific">Hephaestia caeni</name>
    <dbReference type="NCBI Taxonomy" id="645617"/>
    <lineage>
        <taxon>Bacteria</taxon>
        <taxon>Pseudomonadati</taxon>
        <taxon>Pseudomonadota</taxon>
        <taxon>Alphaproteobacteria</taxon>
        <taxon>Sphingomonadales</taxon>
        <taxon>Sphingomonadaceae</taxon>
        <taxon>Hephaestia</taxon>
    </lineage>
</organism>
<dbReference type="InterPro" id="IPR002347">
    <property type="entry name" value="SDR_fam"/>
</dbReference>
<proteinExistence type="inferred from homology"/>
<sequence>MFSGRAMMGEAGSGTARLAGKRALITGAGQGIGRETAALFAAHGATVWASDLNVAALDGLTGCSPIALDVTDAEAVRALVDDIGEIDVLFNCAGMVVSGTVLDCSESDWARSLDVNVTSMFRLIRAFLPGMIARQSGSIINMASIVGAPKAAPNRCAYGMSKAAVVGLTKSVAADYVTQGIRCNAICPGTIETPSLHDRLRETGDFEGALAAFRARQPMGRLGQPQEIAALALYLASDDSAFMTGQAVMIDGGWSA</sequence>
<comment type="similarity">
    <text evidence="1">Belongs to the short-chain dehydrogenases/reductases (SDR) family.</text>
</comment>
<evidence type="ECO:0000256" key="1">
    <source>
        <dbReference type="ARBA" id="ARBA00006484"/>
    </source>
</evidence>
<dbReference type="Proteomes" id="UP000266568">
    <property type="component" value="Unassembled WGS sequence"/>
</dbReference>
<accession>A0A397PCX6</accession>
<protein>
    <submittedName>
        <fullName evidence="4">2-keto-3-deoxy-L-fuconate dehydrogenase</fullName>
    </submittedName>
</protein>
<dbReference type="EMBL" id="QXDC01000002">
    <property type="protein sequence ID" value="RIA46828.1"/>
    <property type="molecule type" value="Genomic_DNA"/>
</dbReference>